<dbReference type="InterPro" id="IPR001357">
    <property type="entry name" value="BRCT_dom"/>
</dbReference>
<dbReference type="InterPro" id="IPR012340">
    <property type="entry name" value="NA-bd_OB-fold"/>
</dbReference>
<dbReference type="Gene3D" id="3.40.50.10190">
    <property type="entry name" value="BRCT domain"/>
    <property type="match status" value="1"/>
</dbReference>
<dbReference type="EC" id="6.5.1.2" evidence="10"/>
<dbReference type="Gene3D" id="1.10.287.610">
    <property type="entry name" value="Helix hairpin bin"/>
    <property type="match status" value="1"/>
</dbReference>
<comment type="catalytic activity">
    <reaction evidence="9 10">
        <text>NAD(+) + (deoxyribonucleotide)n-3'-hydroxyl + 5'-phospho-(deoxyribonucleotide)m = (deoxyribonucleotide)n+m + AMP + beta-nicotinamide D-nucleotide.</text>
        <dbReference type="EC" id="6.5.1.2"/>
    </reaction>
</comment>
<evidence type="ECO:0000259" key="11">
    <source>
        <dbReference type="PROSITE" id="PS50172"/>
    </source>
</evidence>
<dbReference type="GO" id="GO:0003911">
    <property type="term" value="F:DNA ligase (NAD+) activity"/>
    <property type="evidence" value="ECO:0007669"/>
    <property type="project" value="UniProtKB-UniRule"/>
</dbReference>
<evidence type="ECO:0000256" key="2">
    <source>
        <dbReference type="ARBA" id="ARBA00022705"/>
    </source>
</evidence>
<dbReference type="InterPro" id="IPR018239">
    <property type="entry name" value="DNA_ligase_AS"/>
</dbReference>
<feature type="binding site" evidence="10">
    <location>
        <begin position="31"/>
        <end position="35"/>
    </location>
    <ligand>
        <name>NAD(+)</name>
        <dbReference type="ChEBI" id="CHEBI:57540"/>
    </ligand>
</feature>
<feature type="binding site" evidence="10">
    <location>
        <position position="413"/>
    </location>
    <ligand>
        <name>Zn(2+)</name>
        <dbReference type="ChEBI" id="CHEBI:29105"/>
    </ligand>
</feature>
<dbReference type="SUPFAM" id="SSF47781">
    <property type="entry name" value="RuvA domain 2-like"/>
    <property type="match status" value="1"/>
</dbReference>
<dbReference type="Proteomes" id="UP000199028">
    <property type="component" value="Unassembled WGS sequence"/>
</dbReference>
<dbReference type="SUPFAM" id="SSF56091">
    <property type="entry name" value="DNA ligase/mRNA capping enzyme, catalytic domain"/>
    <property type="match status" value="1"/>
</dbReference>
<evidence type="ECO:0000256" key="6">
    <source>
        <dbReference type="ARBA" id="ARBA00022842"/>
    </source>
</evidence>
<feature type="binding site" evidence="10">
    <location>
        <position position="162"/>
    </location>
    <ligand>
        <name>NAD(+)</name>
        <dbReference type="ChEBI" id="CHEBI:57540"/>
    </ligand>
</feature>
<dbReference type="PIRSF" id="PIRSF001604">
    <property type="entry name" value="LigA"/>
    <property type="match status" value="1"/>
</dbReference>
<evidence type="ECO:0000256" key="3">
    <source>
        <dbReference type="ARBA" id="ARBA00022723"/>
    </source>
</evidence>
<keyword evidence="8 10" id="KW-0234">DNA repair</keyword>
<dbReference type="Gene3D" id="3.30.470.30">
    <property type="entry name" value="DNA ligase/mRNA capping enzyme"/>
    <property type="match status" value="1"/>
</dbReference>
<dbReference type="AlphaFoldDB" id="A0A1H9IS60"/>
<dbReference type="Pfam" id="PF01653">
    <property type="entry name" value="DNA_ligase_aden"/>
    <property type="match status" value="1"/>
</dbReference>
<evidence type="ECO:0000256" key="5">
    <source>
        <dbReference type="ARBA" id="ARBA00022833"/>
    </source>
</evidence>
<protein>
    <recommendedName>
        <fullName evidence="10">DNA ligase</fullName>
        <ecNumber evidence="10">6.5.1.2</ecNumber>
    </recommendedName>
    <alternativeName>
        <fullName evidence="10">Polydeoxyribonucleotide synthase [NAD(+)]</fullName>
    </alternativeName>
</protein>
<dbReference type="InterPro" id="IPR013839">
    <property type="entry name" value="DNAligase_adenylation"/>
</dbReference>
<reference evidence="13" key="1">
    <citation type="submission" date="2016-10" db="EMBL/GenBank/DDBJ databases">
        <authorList>
            <person name="Varghese N."/>
            <person name="Submissions S."/>
        </authorList>
    </citation>
    <scope>NUCLEOTIDE SEQUENCE [LARGE SCALE GENOMIC DNA]</scope>
    <source>
        <strain evidence="13">CGMCC 4.578</strain>
    </source>
</reference>
<dbReference type="NCBIfam" id="TIGR00575">
    <property type="entry name" value="dnlj"/>
    <property type="match status" value="1"/>
</dbReference>
<keyword evidence="6 10" id="KW-0460">Magnesium</keyword>
<evidence type="ECO:0000313" key="12">
    <source>
        <dbReference type="EMBL" id="SEQ77245.1"/>
    </source>
</evidence>
<evidence type="ECO:0000256" key="10">
    <source>
        <dbReference type="HAMAP-Rule" id="MF_01588"/>
    </source>
</evidence>
<feature type="active site" description="N6-AMP-lysine intermediate" evidence="10">
    <location>
        <position position="106"/>
    </location>
</feature>
<dbReference type="Pfam" id="PF00533">
    <property type="entry name" value="BRCT"/>
    <property type="match status" value="1"/>
</dbReference>
<feature type="binding site" evidence="10">
    <location>
        <position position="390"/>
    </location>
    <ligand>
        <name>Zn(2+)</name>
        <dbReference type="ChEBI" id="CHEBI:29105"/>
    </ligand>
</feature>
<dbReference type="OrthoDB" id="9759736at2"/>
<name>A0A1H9IS60_9PSEU</name>
<sequence>MSAAGDRIQELAGRIVELRDAYYQGEPLVADAEYDAIEDEFRALVAKHPKLAPKDNPLDHVGAPSVLHAPVRHSRPMLSLEKANKPEQVESFFSRFPGQPVVVMPKLDGLSLALVYENGRLARAVTRGDGTTGDDVTFLTRALCDGVPDKVEAPGRVEVRGECVMLRSTFDAYNAAHPDKPLINPRNAAAGTLRAKDPKAVEGRRMQFFAFDLTTEPESADSDLDAGLRKLGFSVAEMEHCSTAAEAQELIGGIEQARNTLDYDLDGAVLRLANRDAFAAAGTRSSSPRGAIAYKFAAEEKTTVLKDVVWDVGKTGKIAPVAWLEPVFVGGTTVTRATLANQEVIRSRGIKIGDTVLVRRAGDVIPFVAGVLDESKRTGSEKEIVPPSECPSCAQPLTEQGNSRELFCTNAVCPAQTVRRLIHWSSRAAADIDAIGQVWIERLAETGDLVNPSDFYTLTKERLLEFDRVGEVSATRMIESIDRSRSVGLRRAMIGLSIPMASEGTAARLCRAGFGSLEAVADAGVEKLVAVEDIGQKVAESINFHLARLRPEIERLRERGVSLEVREEDLPPVVVAGAPLEGKSVVITGSISDPRSGEKVTRPTFQKMCERAGATAASSVSATTDLLITGEGVGAGKLTKAEKLGVEVVDQGEIWTKLIAAGVA</sequence>
<dbReference type="RefSeq" id="WP_090064619.1">
    <property type="nucleotide sequence ID" value="NZ_FOFT01000003.1"/>
</dbReference>
<proteinExistence type="inferred from homology"/>
<keyword evidence="2 10" id="KW-0235">DNA replication</keyword>
<keyword evidence="1 10" id="KW-0436">Ligase</keyword>
<dbReference type="InterPro" id="IPR010994">
    <property type="entry name" value="RuvA_2-like"/>
</dbReference>
<feature type="binding site" evidence="10">
    <location>
        <position position="127"/>
    </location>
    <ligand>
        <name>NAD(+)</name>
        <dbReference type="ChEBI" id="CHEBI:57540"/>
    </ligand>
</feature>
<accession>A0A1H9IS60</accession>
<keyword evidence="3 10" id="KW-0479">Metal-binding</keyword>
<keyword evidence="13" id="KW-1185">Reference proteome</keyword>
<evidence type="ECO:0000256" key="9">
    <source>
        <dbReference type="ARBA" id="ARBA00034005"/>
    </source>
</evidence>
<dbReference type="InterPro" id="IPR013840">
    <property type="entry name" value="DNAligase_N"/>
</dbReference>
<dbReference type="InterPro" id="IPR004150">
    <property type="entry name" value="NAD_DNA_ligase_OB"/>
</dbReference>
<dbReference type="InterPro" id="IPR001679">
    <property type="entry name" value="DNA_ligase"/>
</dbReference>
<comment type="similarity">
    <text evidence="10">Belongs to the NAD-dependent DNA ligase family. LigA subfamily.</text>
</comment>
<dbReference type="GO" id="GO:0006260">
    <property type="term" value="P:DNA replication"/>
    <property type="evidence" value="ECO:0007669"/>
    <property type="project" value="UniProtKB-KW"/>
</dbReference>
<feature type="binding site" evidence="10">
    <location>
        <position position="295"/>
    </location>
    <ligand>
        <name>NAD(+)</name>
        <dbReference type="ChEBI" id="CHEBI:57540"/>
    </ligand>
</feature>
<dbReference type="SMART" id="SM00292">
    <property type="entry name" value="BRCT"/>
    <property type="match status" value="1"/>
</dbReference>
<dbReference type="Gene3D" id="1.10.150.20">
    <property type="entry name" value="5' to 3' exonuclease, C-terminal subdomain"/>
    <property type="match status" value="2"/>
</dbReference>
<organism evidence="12 13">
    <name type="scientific">Lentzea flaviverrucosa</name>
    <dbReference type="NCBI Taxonomy" id="200379"/>
    <lineage>
        <taxon>Bacteria</taxon>
        <taxon>Bacillati</taxon>
        <taxon>Actinomycetota</taxon>
        <taxon>Actinomycetes</taxon>
        <taxon>Pseudonocardiales</taxon>
        <taxon>Pseudonocardiaceae</taxon>
        <taxon>Lentzea</taxon>
    </lineage>
</organism>
<keyword evidence="4 10" id="KW-0227">DNA damage</keyword>
<dbReference type="Pfam" id="PF03120">
    <property type="entry name" value="OB_DNA_ligase"/>
    <property type="match status" value="1"/>
</dbReference>
<comment type="caution">
    <text evidence="10">Lacks conserved residue(s) required for the propagation of feature annotation.</text>
</comment>
<evidence type="ECO:0000256" key="4">
    <source>
        <dbReference type="ARBA" id="ARBA00022763"/>
    </source>
</evidence>
<gene>
    <name evidence="10" type="primary">ligA</name>
    <name evidence="12" type="ORF">SAMN05216195_1033</name>
</gene>
<dbReference type="NCBIfam" id="NF005932">
    <property type="entry name" value="PRK07956.1"/>
    <property type="match status" value="1"/>
</dbReference>
<dbReference type="SUPFAM" id="SSF50249">
    <property type="entry name" value="Nucleic acid-binding proteins"/>
    <property type="match status" value="1"/>
</dbReference>
<feature type="binding site" evidence="10">
    <location>
        <position position="393"/>
    </location>
    <ligand>
        <name>Zn(2+)</name>
        <dbReference type="ChEBI" id="CHEBI:29105"/>
    </ligand>
</feature>
<feature type="binding site" evidence="10">
    <location>
        <begin position="79"/>
        <end position="80"/>
    </location>
    <ligand>
        <name>NAD(+)</name>
        <dbReference type="ChEBI" id="CHEBI:57540"/>
    </ligand>
</feature>
<evidence type="ECO:0000313" key="13">
    <source>
        <dbReference type="Proteomes" id="UP000199028"/>
    </source>
</evidence>
<dbReference type="CDD" id="cd17748">
    <property type="entry name" value="BRCT_DNA_ligase_like"/>
    <property type="match status" value="1"/>
</dbReference>
<dbReference type="Gene3D" id="2.40.50.140">
    <property type="entry name" value="Nucleic acid-binding proteins"/>
    <property type="match status" value="1"/>
</dbReference>
<evidence type="ECO:0000256" key="1">
    <source>
        <dbReference type="ARBA" id="ARBA00022598"/>
    </source>
</evidence>
<dbReference type="EMBL" id="FOFT01000003">
    <property type="protein sequence ID" value="SEQ77245.1"/>
    <property type="molecule type" value="Genomic_DNA"/>
</dbReference>
<keyword evidence="10" id="KW-0464">Manganese</keyword>
<dbReference type="InterPro" id="IPR041663">
    <property type="entry name" value="DisA/LigA_HHH"/>
</dbReference>
<comment type="function">
    <text evidence="10">DNA ligase that catalyzes the formation of phosphodiester linkages between 5'-phosphoryl and 3'-hydroxyl groups in double-stranded DNA using NAD as a coenzyme and as the energy source for the reaction. It is essential for DNA replication and repair of damaged DNA.</text>
</comment>
<evidence type="ECO:0000256" key="8">
    <source>
        <dbReference type="ARBA" id="ARBA00023204"/>
    </source>
</evidence>
<dbReference type="SMART" id="SM00532">
    <property type="entry name" value="LIGANc"/>
    <property type="match status" value="1"/>
</dbReference>
<comment type="cofactor">
    <cofactor evidence="10">
        <name>Mg(2+)</name>
        <dbReference type="ChEBI" id="CHEBI:18420"/>
    </cofactor>
    <cofactor evidence="10">
        <name>Mn(2+)</name>
        <dbReference type="ChEBI" id="CHEBI:29035"/>
    </cofactor>
</comment>
<dbReference type="SUPFAM" id="SSF52113">
    <property type="entry name" value="BRCT domain"/>
    <property type="match status" value="1"/>
</dbReference>
<dbReference type="HAMAP" id="MF_01588">
    <property type="entry name" value="DNA_ligase_A"/>
    <property type="match status" value="1"/>
</dbReference>
<dbReference type="PROSITE" id="PS01055">
    <property type="entry name" value="DNA_LIGASE_N1"/>
    <property type="match status" value="1"/>
</dbReference>
<dbReference type="GO" id="GO:0006281">
    <property type="term" value="P:DNA repair"/>
    <property type="evidence" value="ECO:0007669"/>
    <property type="project" value="UniProtKB-KW"/>
</dbReference>
<dbReference type="InterPro" id="IPR036420">
    <property type="entry name" value="BRCT_dom_sf"/>
</dbReference>
<keyword evidence="5 10" id="KW-0862">Zinc</keyword>
<dbReference type="GO" id="GO:0046872">
    <property type="term" value="F:metal ion binding"/>
    <property type="evidence" value="ECO:0007669"/>
    <property type="project" value="UniProtKB-KW"/>
</dbReference>
<keyword evidence="7 10" id="KW-0520">NAD</keyword>
<feature type="domain" description="BRCT" evidence="11">
    <location>
        <begin position="575"/>
        <end position="655"/>
    </location>
</feature>
<dbReference type="Pfam" id="PF12826">
    <property type="entry name" value="HHH_2"/>
    <property type="match status" value="1"/>
</dbReference>
<dbReference type="PROSITE" id="PS50172">
    <property type="entry name" value="BRCT"/>
    <property type="match status" value="1"/>
</dbReference>
<evidence type="ECO:0000256" key="7">
    <source>
        <dbReference type="ARBA" id="ARBA00023027"/>
    </source>
</evidence>